<evidence type="ECO:0000313" key="2">
    <source>
        <dbReference type="Proteomes" id="UP001162131"/>
    </source>
</evidence>
<evidence type="ECO:0000313" key="1">
    <source>
        <dbReference type="EMBL" id="CAG9335258.1"/>
    </source>
</evidence>
<protein>
    <submittedName>
        <fullName evidence="1">Uncharacterized protein</fullName>
    </submittedName>
</protein>
<reference evidence="1" key="1">
    <citation type="submission" date="2021-09" db="EMBL/GenBank/DDBJ databases">
        <authorList>
            <consortium name="AG Swart"/>
            <person name="Singh M."/>
            <person name="Singh A."/>
            <person name="Seah K."/>
            <person name="Emmerich C."/>
        </authorList>
    </citation>
    <scope>NUCLEOTIDE SEQUENCE</scope>
    <source>
        <strain evidence="1">ATCC30299</strain>
    </source>
</reference>
<dbReference type="AlphaFoldDB" id="A0AAU9K9X2"/>
<dbReference type="Proteomes" id="UP001162131">
    <property type="component" value="Unassembled WGS sequence"/>
</dbReference>
<dbReference type="EMBL" id="CAJZBQ010000062">
    <property type="protein sequence ID" value="CAG9335258.1"/>
    <property type="molecule type" value="Genomic_DNA"/>
</dbReference>
<name>A0AAU9K9X2_9CILI</name>
<proteinExistence type="predicted"/>
<accession>A0AAU9K9X2</accession>
<gene>
    <name evidence="1" type="ORF">BSTOLATCC_MIC63735</name>
</gene>
<keyword evidence="2" id="KW-1185">Reference proteome</keyword>
<organism evidence="1 2">
    <name type="scientific">Blepharisma stoltei</name>
    <dbReference type="NCBI Taxonomy" id="1481888"/>
    <lineage>
        <taxon>Eukaryota</taxon>
        <taxon>Sar</taxon>
        <taxon>Alveolata</taxon>
        <taxon>Ciliophora</taxon>
        <taxon>Postciliodesmatophora</taxon>
        <taxon>Heterotrichea</taxon>
        <taxon>Heterotrichida</taxon>
        <taxon>Blepharismidae</taxon>
        <taxon>Blepharisma</taxon>
    </lineage>
</organism>
<comment type="caution">
    <text evidence="1">The sequence shown here is derived from an EMBL/GenBank/DDBJ whole genome shotgun (WGS) entry which is preliminary data.</text>
</comment>
<sequence>MEAERKKSLDLNKISSPRAANIAKKLEISAQEFYRNVQTPTVKQIPSYISSERSAIQTRTSEKNMYSDYKVLMSPRIDKRFQHTPSKNKL</sequence>